<evidence type="ECO:0000313" key="7">
    <source>
        <dbReference type="Ensembl" id="ENSCSAVP00000018571.1"/>
    </source>
</evidence>
<dbReference type="InterPro" id="IPR035979">
    <property type="entry name" value="RBD_domain_sf"/>
</dbReference>
<dbReference type="SMART" id="SM00360">
    <property type="entry name" value="RRM"/>
    <property type="match status" value="2"/>
</dbReference>
<name>H2ZLV5_CIOSA</name>
<reference evidence="8" key="1">
    <citation type="submission" date="2003-08" db="EMBL/GenBank/DDBJ databases">
        <authorList>
            <person name="Birren B."/>
            <person name="Nusbaum C."/>
            <person name="Abebe A."/>
            <person name="Abouelleil A."/>
            <person name="Adekoya E."/>
            <person name="Ait-zahra M."/>
            <person name="Allen N."/>
            <person name="Allen T."/>
            <person name="An P."/>
            <person name="Anderson M."/>
            <person name="Anderson S."/>
            <person name="Arachchi H."/>
            <person name="Armbruster J."/>
            <person name="Bachantsang P."/>
            <person name="Baldwin J."/>
            <person name="Barry A."/>
            <person name="Bayul T."/>
            <person name="Blitshsteyn B."/>
            <person name="Bloom T."/>
            <person name="Blye J."/>
            <person name="Boguslavskiy L."/>
            <person name="Borowsky M."/>
            <person name="Boukhgalter B."/>
            <person name="Brunache A."/>
            <person name="Butler J."/>
            <person name="Calixte N."/>
            <person name="Calvo S."/>
            <person name="Camarata J."/>
            <person name="Campo K."/>
            <person name="Chang J."/>
            <person name="Cheshatsang Y."/>
            <person name="Citroen M."/>
            <person name="Collymore A."/>
            <person name="Considine T."/>
            <person name="Cook A."/>
            <person name="Cooke P."/>
            <person name="Corum B."/>
            <person name="Cuomo C."/>
            <person name="David R."/>
            <person name="Dawoe T."/>
            <person name="Degray S."/>
            <person name="Dodge S."/>
            <person name="Dooley K."/>
            <person name="Dorje P."/>
            <person name="Dorjee K."/>
            <person name="Dorris L."/>
            <person name="Duffey N."/>
            <person name="Dupes A."/>
            <person name="Elkins T."/>
            <person name="Engels R."/>
            <person name="Erickson J."/>
            <person name="Farina A."/>
            <person name="Faro S."/>
            <person name="Ferreira P."/>
            <person name="Fischer H."/>
            <person name="Fitzgerald M."/>
            <person name="Foley K."/>
            <person name="Gage D."/>
            <person name="Galagan J."/>
            <person name="Gearin G."/>
            <person name="Gnerre S."/>
            <person name="Gnirke A."/>
            <person name="Goyette A."/>
            <person name="Graham J."/>
            <person name="Grandbois E."/>
            <person name="Gyaltsen K."/>
            <person name="Hafez N."/>
            <person name="Hagopian D."/>
            <person name="Hagos B."/>
            <person name="Hall J."/>
            <person name="Hatcher B."/>
            <person name="Heller A."/>
            <person name="Higgins H."/>
            <person name="Honan T."/>
            <person name="Horn A."/>
            <person name="Houde N."/>
            <person name="Hughes L."/>
            <person name="Hulme W."/>
            <person name="Husby E."/>
            <person name="Iliev I."/>
            <person name="Jaffe D."/>
            <person name="Jones C."/>
            <person name="Kamal M."/>
            <person name="Kamat A."/>
            <person name="Kamvysselis M."/>
            <person name="Karlsson E."/>
            <person name="Kells C."/>
            <person name="Kieu A."/>
            <person name="Kisner P."/>
            <person name="Kodira C."/>
            <person name="Kulbokas E."/>
            <person name="Labutti K."/>
            <person name="Lama D."/>
            <person name="Landers T."/>
            <person name="Leger J."/>
            <person name="Levine S."/>
            <person name="Lewis D."/>
            <person name="Lewis T."/>
            <person name="Lindblad-toh K."/>
            <person name="Liu X."/>
            <person name="Lokyitsang T."/>
            <person name="Lokyitsang Y."/>
            <person name="Lucien O."/>
            <person name="Lui A."/>
            <person name="Ma L.J."/>
            <person name="Mabbitt R."/>
            <person name="Macdonald J."/>
            <person name="Maclean C."/>
            <person name="Major J."/>
            <person name="Manning J."/>
            <person name="Marabella R."/>
            <person name="Maru K."/>
            <person name="Matthews C."/>
            <person name="Mauceli E."/>
            <person name="Mccarthy M."/>
            <person name="Mcdonough S."/>
            <person name="Mcghee T."/>
            <person name="Meldrim J."/>
            <person name="Meneus L."/>
            <person name="Mesirov J."/>
            <person name="Mihalev A."/>
            <person name="Mihova T."/>
            <person name="Mikkelsen T."/>
            <person name="Mlenga V."/>
            <person name="Moru K."/>
            <person name="Mozes J."/>
            <person name="Mulrain L."/>
            <person name="Munson G."/>
            <person name="Naylor J."/>
            <person name="Newes C."/>
            <person name="Nguyen C."/>
            <person name="Nguyen N."/>
            <person name="Nguyen T."/>
            <person name="Nicol R."/>
            <person name="Nielsen C."/>
            <person name="Nizzari M."/>
            <person name="Norbu C."/>
            <person name="Norbu N."/>
            <person name="O'donnell P."/>
            <person name="Okoawo O."/>
            <person name="O'leary S."/>
            <person name="Omotosho B."/>
            <person name="O'neill K."/>
            <person name="Osman S."/>
            <person name="Parker S."/>
            <person name="Perrin D."/>
            <person name="Phunkhang P."/>
            <person name="Piqani B."/>
            <person name="Purcell S."/>
            <person name="Rachupka T."/>
            <person name="Ramasamy U."/>
            <person name="Rameau R."/>
            <person name="Ray V."/>
            <person name="Raymond C."/>
            <person name="Retta R."/>
            <person name="Richardson S."/>
            <person name="Rise C."/>
            <person name="Rodriguez J."/>
            <person name="Rogers J."/>
            <person name="Rogov P."/>
            <person name="Rutman M."/>
            <person name="Schupbach R."/>
            <person name="Seaman C."/>
            <person name="Settipalli S."/>
            <person name="Sharpe T."/>
            <person name="Sheridan J."/>
            <person name="Sherpa N."/>
            <person name="Shi J."/>
            <person name="Smirnov S."/>
            <person name="Smith C."/>
            <person name="Sougnez C."/>
            <person name="Spencer B."/>
            <person name="Stalker J."/>
            <person name="Stange-thomann N."/>
            <person name="Stavropoulos S."/>
            <person name="Stetson K."/>
            <person name="Stone C."/>
            <person name="Stone S."/>
            <person name="Stubbs M."/>
            <person name="Talamas J."/>
            <person name="Tchuinga P."/>
            <person name="Tenzing P."/>
            <person name="Tesfaye S."/>
            <person name="Theodore J."/>
            <person name="Thoulutsang Y."/>
            <person name="Topham K."/>
            <person name="Towey S."/>
            <person name="Tsamla T."/>
            <person name="Tsomo N."/>
            <person name="Vallee D."/>
            <person name="Vassiliev H."/>
            <person name="Venkataraman V."/>
            <person name="Vinson J."/>
            <person name="Vo A."/>
            <person name="Wade C."/>
            <person name="Wang S."/>
            <person name="Wangchuk T."/>
            <person name="Wangdi T."/>
            <person name="Whittaker C."/>
            <person name="Wilkinson J."/>
            <person name="Wu Y."/>
            <person name="Wyman D."/>
            <person name="Yadav S."/>
            <person name="Yang S."/>
            <person name="Yang X."/>
            <person name="Yeager S."/>
            <person name="Yee E."/>
            <person name="Young G."/>
            <person name="Zainoun J."/>
            <person name="Zembeck L."/>
            <person name="Zimmer A."/>
            <person name="Zody M."/>
            <person name="Lander E."/>
        </authorList>
    </citation>
    <scope>NUCLEOTIDE SEQUENCE [LARGE SCALE GENOMIC DNA]</scope>
</reference>
<dbReference type="GO" id="GO:0003723">
    <property type="term" value="F:RNA binding"/>
    <property type="evidence" value="ECO:0007669"/>
    <property type="project" value="UniProtKB-UniRule"/>
</dbReference>
<dbReference type="FunFam" id="3.30.70.330:FF:000037">
    <property type="entry name" value="RNA-binding protein with multiple splicing 2"/>
    <property type="match status" value="1"/>
</dbReference>
<dbReference type="InterPro" id="IPR012677">
    <property type="entry name" value="Nucleotide-bd_a/b_plait_sf"/>
</dbReference>
<dbReference type="GO" id="GO:0005634">
    <property type="term" value="C:nucleus"/>
    <property type="evidence" value="ECO:0007669"/>
    <property type="project" value="UniProtKB-SubCell"/>
</dbReference>
<dbReference type="AlphaFoldDB" id="H2ZLV5"/>
<dbReference type="Proteomes" id="UP000007875">
    <property type="component" value="Unassembled WGS sequence"/>
</dbReference>
<feature type="region of interest" description="Disordered" evidence="5">
    <location>
        <begin position="1"/>
        <end position="32"/>
    </location>
</feature>
<dbReference type="InterPro" id="IPR000504">
    <property type="entry name" value="RRM_dom"/>
</dbReference>
<evidence type="ECO:0000256" key="2">
    <source>
        <dbReference type="ARBA" id="ARBA00022884"/>
    </source>
</evidence>
<dbReference type="Ensembl" id="ENSCSAVT00000018773.1">
    <property type="protein sequence ID" value="ENSCSAVP00000018571.1"/>
    <property type="gene ID" value="ENSCSAVG00000010910.1"/>
</dbReference>
<comment type="subcellular location">
    <subcellularLocation>
        <location evidence="1">Nucleus</location>
    </subcellularLocation>
</comment>
<keyword evidence="2 4" id="KW-0694">RNA-binding</keyword>
<accession>H2ZLV5</accession>
<organism evidence="7 8">
    <name type="scientific">Ciona savignyi</name>
    <name type="common">Pacific transparent sea squirt</name>
    <dbReference type="NCBI Taxonomy" id="51511"/>
    <lineage>
        <taxon>Eukaryota</taxon>
        <taxon>Metazoa</taxon>
        <taxon>Chordata</taxon>
        <taxon>Tunicata</taxon>
        <taxon>Ascidiacea</taxon>
        <taxon>Phlebobranchia</taxon>
        <taxon>Cionidae</taxon>
        <taxon>Ciona</taxon>
    </lineage>
</organism>
<dbReference type="OMA" id="YTHTGYP"/>
<dbReference type="SUPFAM" id="SSF54928">
    <property type="entry name" value="RNA-binding domain, RBD"/>
    <property type="match status" value="1"/>
</dbReference>
<feature type="compositionally biased region" description="Basic and acidic residues" evidence="5">
    <location>
        <begin position="22"/>
        <end position="32"/>
    </location>
</feature>
<feature type="domain" description="RRM" evidence="6">
    <location>
        <begin position="82"/>
        <end position="164"/>
    </location>
</feature>
<dbReference type="PANTHER" id="PTHR10501">
    <property type="entry name" value="U1 SMALL NUCLEAR RIBONUCLEOPROTEIN A/U2 SMALL NUCLEAR RIBONUCLEOPROTEIN B"/>
    <property type="match status" value="1"/>
</dbReference>
<reference evidence="7" key="3">
    <citation type="submission" date="2025-09" db="UniProtKB">
        <authorList>
            <consortium name="Ensembl"/>
        </authorList>
    </citation>
    <scope>IDENTIFICATION</scope>
</reference>
<dbReference type="Pfam" id="PF00076">
    <property type="entry name" value="RRM_1"/>
    <property type="match status" value="2"/>
</dbReference>
<feature type="region of interest" description="Disordered" evidence="5">
    <location>
        <begin position="55"/>
        <end position="77"/>
    </location>
</feature>
<evidence type="ECO:0000256" key="5">
    <source>
        <dbReference type="SAM" id="MobiDB-lite"/>
    </source>
</evidence>
<dbReference type="InParanoid" id="H2ZLV5"/>
<proteinExistence type="predicted"/>
<protein>
    <recommendedName>
        <fullName evidence="6">RRM domain-containing protein</fullName>
    </recommendedName>
</protein>
<dbReference type="Gene3D" id="3.30.70.330">
    <property type="match status" value="2"/>
</dbReference>
<evidence type="ECO:0000256" key="1">
    <source>
        <dbReference type="ARBA" id="ARBA00004123"/>
    </source>
</evidence>
<reference evidence="7" key="2">
    <citation type="submission" date="2025-08" db="UniProtKB">
        <authorList>
            <consortium name="Ensembl"/>
        </authorList>
    </citation>
    <scope>IDENTIFICATION</scope>
</reference>
<dbReference type="PROSITE" id="PS50102">
    <property type="entry name" value="RRM"/>
    <property type="match status" value="2"/>
</dbReference>
<feature type="compositionally biased region" description="Polar residues" evidence="5">
    <location>
        <begin position="1"/>
        <end position="18"/>
    </location>
</feature>
<dbReference type="eggNOG" id="KOG1457">
    <property type="taxonomic scope" value="Eukaryota"/>
</dbReference>
<evidence type="ECO:0000259" key="6">
    <source>
        <dbReference type="PROSITE" id="PS50102"/>
    </source>
</evidence>
<evidence type="ECO:0000256" key="3">
    <source>
        <dbReference type="ARBA" id="ARBA00023242"/>
    </source>
</evidence>
<dbReference type="STRING" id="51511.ENSCSAVP00000018571"/>
<keyword evidence="8" id="KW-1185">Reference proteome</keyword>
<dbReference type="HOGENOM" id="CLU_051419_0_0_1"/>
<sequence length="361" mass="39326">MKTEGSFNSPTVQNNTNLNRKRVAELPLEKEEENQLVRSYPWPLKIPSLGKSFGSLPTEAISPESGKMNSDPNNNPKEEEVRTLFVSGLPADAKKRELYLLFRGFTGYEGSIIRTTAKPGKAPVPVGFVTFDSRGEADLAKNSLQGIKFDPELPHTLRLEFAKANTKVKLRPSSPAQELANHIIGYLPQQLGSANLLPADIFSQPYASYPELLQGFQTHPSAPQVGAHMQMTPTLHHIAPLHHSAPPQHHGAIFTHLAGTPVMNLAALGGANNAATATSCILVSNFGVGTSEKELKDIFSRFHGYVRAKLINRGGVLCAVIEFTDAGTASYALHSLQGTRLNDRSTMRIEFARPVQDLNGF</sequence>
<evidence type="ECO:0000256" key="4">
    <source>
        <dbReference type="PROSITE-ProRule" id="PRU00176"/>
    </source>
</evidence>
<keyword evidence="3" id="KW-0539">Nucleus</keyword>
<feature type="domain" description="RRM" evidence="6">
    <location>
        <begin position="279"/>
        <end position="354"/>
    </location>
</feature>
<evidence type="ECO:0000313" key="8">
    <source>
        <dbReference type="Proteomes" id="UP000007875"/>
    </source>
</evidence>
<dbReference type="GeneTree" id="ENSGT00940000170182"/>